<dbReference type="GO" id="GO:0008483">
    <property type="term" value="F:transaminase activity"/>
    <property type="evidence" value="ECO:0007669"/>
    <property type="project" value="InterPro"/>
</dbReference>
<evidence type="ECO:0000256" key="1">
    <source>
        <dbReference type="ARBA" id="ARBA00001933"/>
    </source>
</evidence>
<reference evidence="4" key="2">
    <citation type="submission" date="2014-02" db="EMBL/GenBank/DDBJ databases">
        <title>Complete DNA sequence of /Kuraishia capsulata/ illustrates novel genomic features among budding yeasts (/Saccharomycotina/).</title>
        <authorList>
            <person name="Morales L."/>
            <person name="Noel B."/>
            <person name="Porcel B."/>
            <person name="Marcet-Houben M."/>
            <person name="Hullo M-F."/>
            <person name="Sacerdot C."/>
            <person name="Tekaia F."/>
            <person name="Leh-Louis V."/>
            <person name="Despons L."/>
            <person name="Khanna V."/>
            <person name="Aury J-M."/>
            <person name="Barbe V."/>
            <person name="Couloux A."/>
            <person name="Labadie K."/>
            <person name="Pelletier E."/>
            <person name="Souciet J-L."/>
            <person name="Boekhout T."/>
            <person name="Gabaldon T."/>
            <person name="Wincker P."/>
            <person name="Dujon B."/>
        </authorList>
    </citation>
    <scope>NUCLEOTIDE SEQUENCE</scope>
    <source>
        <strain evidence="4">CBS 1993</strain>
    </source>
</reference>
<dbReference type="InterPro" id="IPR005814">
    <property type="entry name" value="Aminotrans_3"/>
</dbReference>
<keyword evidence="2 3" id="KW-0663">Pyridoxal phosphate</keyword>
<reference evidence="4" key="1">
    <citation type="submission" date="2013-12" db="EMBL/GenBank/DDBJ databases">
        <authorList>
            <person name="Genoscope - CEA"/>
        </authorList>
    </citation>
    <scope>NUCLEOTIDE SEQUENCE</scope>
    <source>
        <strain evidence="4">CBS 1993</strain>
    </source>
</reference>
<dbReference type="OrthoDB" id="425114at2759"/>
<evidence type="ECO:0000256" key="3">
    <source>
        <dbReference type="RuleBase" id="RU003560"/>
    </source>
</evidence>
<dbReference type="PANTHER" id="PTHR43713:SF3">
    <property type="entry name" value="GLUTAMATE-1-SEMIALDEHYDE 2,1-AMINOMUTASE 1, CHLOROPLASTIC-RELATED"/>
    <property type="match status" value="1"/>
</dbReference>
<dbReference type="AlphaFoldDB" id="W6MS62"/>
<sequence length="439" mass="47765">MSPVQEATVNVSSALAAATERYIEANKKSQRSHLEAAENLPGGNTRSVLYNEPFPLFLAKGFGSQVEDLDGHVYTDMVGEMTAGLYGHSHPVIRKAIIDTFDQSGISLGGNNKYENELALEIKKRFPAVQKIRFCNSGSEANINLMVVAKAFTGKNKLVVFYGGYHGGQMSFGHGNPSTNIEHENFLLAEYNDIASFNSVIDSSDDIAAVLVEGMQGAGGAISANPEFLKNIETKCKEKNILFILDEVMTSRLSSGGLQKVYSLKPDLVSLGKYLGGGLTFGAFGGRSDILRLFDPSTGHAIPHSGTFNNNTLALAAGCAGLKKVLTLDAADKLNERGTQLRKSLQKACEGTKMTVTGYGSVMNFHFTTDGKFNSARDSDNDITELYHLLWFSMLQEGYWIALRGMVSLMVVLTEKEIIGFEDAVKSWIVKNRDLLVLD</sequence>
<dbReference type="InterPro" id="IPR015422">
    <property type="entry name" value="PyrdxlP-dep_Trfase_small"/>
</dbReference>
<evidence type="ECO:0000313" key="4">
    <source>
        <dbReference type="EMBL" id="CDK28047.1"/>
    </source>
</evidence>
<dbReference type="InterPro" id="IPR015424">
    <property type="entry name" value="PyrdxlP-dep_Trfase"/>
</dbReference>
<dbReference type="GO" id="GO:0030170">
    <property type="term" value="F:pyridoxal phosphate binding"/>
    <property type="evidence" value="ECO:0007669"/>
    <property type="project" value="InterPro"/>
</dbReference>
<dbReference type="HOGENOM" id="CLU_016922_1_2_1"/>
<name>W6MS62_9ASCO</name>
<evidence type="ECO:0008006" key="6">
    <source>
        <dbReference type="Google" id="ProtNLM"/>
    </source>
</evidence>
<comment type="similarity">
    <text evidence="3">Belongs to the class-III pyridoxal-phosphate-dependent aminotransferase family.</text>
</comment>
<dbReference type="Gene3D" id="3.90.1150.10">
    <property type="entry name" value="Aspartate Aminotransferase, domain 1"/>
    <property type="match status" value="1"/>
</dbReference>
<organism evidence="4 5">
    <name type="scientific">Kuraishia capsulata CBS 1993</name>
    <dbReference type="NCBI Taxonomy" id="1382522"/>
    <lineage>
        <taxon>Eukaryota</taxon>
        <taxon>Fungi</taxon>
        <taxon>Dikarya</taxon>
        <taxon>Ascomycota</taxon>
        <taxon>Saccharomycotina</taxon>
        <taxon>Pichiomycetes</taxon>
        <taxon>Pichiales</taxon>
        <taxon>Pichiaceae</taxon>
        <taxon>Kuraishia</taxon>
    </lineage>
</organism>
<dbReference type="Gene3D" id="3.40.640.10">
    <property type="entry name" value="Type I PLP-dependent aspartate aminotransferase-like (Major domain)"/>
    <property type="match status" value="1"/>
</dbReference>
<evidence type="ECO:0000313" key="5">
    <source>
        <dbReference type="Proteomes" id="UP000019384"/>
    </source>
</evidence>
<dbReference type="Pfam" id="PF00202">
    <property type="entry name" value="Aminotran_3"/>
    <property type="match status" value="1"/>
</dbReference>
<dbReference type="STRING" id="1382522.W6MS62"/>
<dbReference type="GeneID" id="34521427"/>
<protein>
    <recommendedName>
        <fullName evidence="6">Glutamate-1-semialdehyde 2,1-aminomutase</fullName>
    </recommendedName>
</protein>
<proteinExistence type="inferred from homology"/>
<dbReference type="PANTHER" id="PTHR43713">
    <property type="entry name" value="GLUTAMATE-1-SEMIALDEHYDE 2,1-AMINOMUTASE"/>
    <property type="match status" value="1"/>
</dbReference>
<evidence type="ECO:0000256" key="2">
    <source>
        <dbReference type="ARBA" id="ARBA00022898"/>
    </source>
</evidence>
<dbReference type="RefSeq" id="XP_022460039.1">
    <property type="nucleotide sequence ID" value="XM_022600722.1"/>
</dbReference>
<accession>W6MS62</accession>
<dbReference type="Proteomes" id="UP000019384">
    <property type="component" value="Unassembled WGS sequence"/>
</dbReference>
<dbReference type="InterPro" id="IPR015421">
    <property type="entry name" value="PyrdxlP-dep_Trfase_major"/>
</dbReference>
<dbReference type="EMBL" id="HG793129">
    <property type="protein sequence ID" value="CDK28047.1"/>
    <property type="molecule type" value="Genomic_DNA"/>
</dbReference>
<gene>
    <name evidence="4" type="ORF">KUCA_T00004028001</name>
</gene>
<keyword evidence="5" id="KW-1185">Reference proteome</keyword>
<dbReference type="SUPFAM" id="SSF53383">
    <property type="entry name" value="PLP-dependent transferases"/>
    <property type="match status" value="1"/>
</dbReference>
<comment type="cofactor">
    <cofactor evidence="1">
        <name>pyridoxal 5'-phosphate</name>
        <dbReference type="ChEBI" id="CHEBI:597326"/>
    </cofactor>
</comment>